<proteinExistence type="predicted"/>
<organism evidence="1">
    <name type="scientific">marine sediment metagenome</name>
    <dbReference type="NCBI Taxonomy" id="412755"/>
    <lineage>
        <taxon>unclassified sequences</taxon>
        <taxon>metagenomes</taxon>
        <taxon>ecological metagenomes</taxon>
    </lineage>
</organism>
<dbReference type="AlphaFoldDB" id="A0A0F8ZM59"/>
<reference evidence="1" key="1">
    <citation type="journal article" date="2015" name="Nature">
        <title>Complex archaea that bridge the gap between prokaryotes and eukaryotes.</title>
        <authorList>
            <person name="Spang A."/>
            <person name="Saw J.H."/>
            <person name="Jorgensen S.L."/>
            <person name="Zaremba-Niedzwiedzka K."/>
            <person name="Martijn J."/>
            <person name="Lind A.E."/>
            <person name="van Eijk R."/>
            <person name="Schleper C."/>
            <person name="Guy L."/>
            <person name="Ettema T.J."/>
        </authorList>
    </citation>
    <scope>NUCLEOTIDE SEQUENCE</scope>
</reference>
<protein>
    <submittedName>
        <fullName evidence="1">Uncharacterized protein</fullName>
    </submittedName>
</protein>
<gene>
    <name evidence="1" type="ORF">LCGC14_2678370</name>
</gene>
<accession>A0A0F8ZM59</accession>
<name>A0A0F8ZM59_9ZZZZ</name>
<dbReference type="EMBL" id="LAZR01047153">
    <property type="protein sequence ID" value="KKK94887.1"/>
    <property type="molecule type" value="Genomic_DNA"/>
</dbReference>
<evidence type="ECO:0000313" key="1">
    <source>
        <dbReference type="EMBL" id="KKK94887.1"/>
    </source>
</evidence>
<sequence>QNKMVPCSIKWITVCKYCIKQYSENFRDQTLKKPICLICCGAYHEGNIILYESTRKVLMKNILFNGEVIHKIKE</sequence>
<feature type="non-terminal residue" evidence="1">
    <location>
        <position position="1"/>
    </location>
</feature>
<comment type="caution">
    <text evidence="1">The sequence shown here is derived from an EMBL/GenBank/DDBJ whole genome shotgun (WGS) entry which is preliminary data.</text>
</comment>